<keyword evidence="5" id="KW-1185">Reference proteome</keyword>
<feature type="repeat" description="ANK" evidence="3">
    <location>
        <begin position="137"/>
        <end position="169"/>
    </location>
</feature>
<reference evidence="4 5" key="1">
    <citation type="submission" date="2024-07" db="EMBL/GenBank/DDBJ databases">
        <title>Section-level genome sequencing and comparative genomics of Aspergillus sections Usti and Cavernicolus.</title>
        <authorList>
            <consortium name="Lawrence Berkeley National Laboratory"/>
            <person name="Nybo J.L."/>
            <person name="Vesth T.C."/>
            <person name="Theobald S."/>
            <person name="Frisvad J.C."/>
            <person name="Larsen T.O."/>
            <person name="Kjaerboelling I."/>
            <person name="Rothschild-Mancinelli K."/>
            <person name="Lyhne E.K."/>
            <person name="Kogle M.E."/>
            <person name="Barry K."/>
            <person name="Clum A."/>
            <person name="Na H."/>
            <person name="Ledsgaard L."/>
            <person name="Lin J."/>
            <person name="Lipzen A."/>
            <person name="Kuo A."/>
            <person name="Riley R."/>
            <person name="Mondo S."/>
            <person name="LaButti K."/>
            <person name="Haridas S."/>
            <person name="Pangalinan J."/>
            <person name="Salamov A.A."/>
            <person name="Simmons B.A."/>
            <person name="Magnuson J.K."/>
            <person name="Chen J."/>
            <person name="Drula E."/>
            <person name="Henrissat B."/>
            <person name="Wiebenga A."/>
            <person name="Lubbers R.J."/>
            <person name="Gomes A.C."/>
            <person name="Makela M.R."/>
            <person name="Stajich J."/>
            <person name="Grigoriev I.V."/>
            <person name="Mortensen U.H."/>
            <person name="De vries R.P."/>
            <person name="Baker S.E."/>
            <person name="Andersen M.R."/>
        </authorList>
    </citation>
    <scope>NUCLEOTIDE SEQUENCE [LARGE SCALE GENOMIC DNA]</scope>
    <source>
        <strain evidence="4 5">CBS 600.67</strain>
    </source>
</reference>
<sequence>MHIINGTSYSDEILAICRQNSREALEVFIQQNQETDPDYSPPLPELLLGATDCRADNIAAYCLENGQVAYDAVMTSVVVNDSFAVYCLIVENKAVDINYVVPWYGDILGMKAAGNRLDWVKFCLEHGADPNCNLVEEYLSALSCAAYTGSFEMVDLLLQHGARLKGSNAIVEAAIYGNLEMMKHLLSKGADIDEVGIEGPAGDECYGDMGSPLHQAATEGRTEMALFLINAGANIHLKDPMGRTAEDLAMKKNHTEILDALRRKMGTVKE</sequence>
<dbReference type="InterPro" id="IPR036770">
    <property type="entry name" value="Ankyrin_rpt-contain_sf"/>
</dbReference>
<evidence type="ECO:0000256" key="3">
    <source>
        <dbReference type="PROSITE-ProRule" id="PRU00023"/>
    </source>
</evidence>
<dbReference type="PANTHER" id="PTHR24126:SF14">
    <property type="entry name" value="ANK_REP_REGION DOMAIN-CONTAINING PROTEIN"/>
    <property type="match status" value="1"/>
</dbReference>
<comment type="caution">
    <text evidence="4">The sequence shown here is derived from an EMBL/GenBank/DDBJ whole genome shotgun (WGS) entry which is preliminary data.</text>
</comment>
<evidence type="ECO:0000313" key="5">
    <source>
        <dbReference type="Proteomes" id="UP001610335"/>
    </source>
</evidence>
<dbReference type="PROSITE" id="PS50297">
    <property type="entry name" value="ANK_REP_REGION"/>
    <property type="match status" value="2"/>
</dbReference>
<name>A0ABR4IH93_9EURO</name>
<evidence type="ECO:0000313" key="4">
    <source>
        <dbReference type="EMBL" id="KAL2827125.1"/>
    </source>
</evidence>
<accession>A0ABR4IH93</accession>
<proteinExistence type="predicted"/>
<keyword evidence="2 3" id="KW-0040">ANK repeat</keyword>
<gene>
    <name evidence="4" type="ORF">BDW59DRAFT_144295</name>
</gene>
<dbReference type="SUPFAM" id="SSF48403">
    <property type="entry name" value="Ankyrin repeat"/>
    <property type="match status" value="1"/>
</dbReference>
<dbReference type="Pfam" id="PF12796">
    <property type="entry name" value="Ank_2"/>
    <property type="match status" value="2"/>
</dbReference>
<feature type="repeat" description="ANK" evidence="3">
    <location>
        <begin position="165"/>
        <end position="197"/>
    </location>
</feature>
<dbReference type="PANTHER" id="PTHR24126">
    <property type="entry name" value="ANKYRIN REPEAT, PH AND SEC7 DOMAIN CONTAINING PROTEIN SECG-RELATED"/>
    <property type="match status" value="1"/>
</dbReference>
<dbReference type="InterPro" id="IPR002110">
    <property type="entry name" value="Ankyrin_rpt"/>
</dbReference>
<evidence type="ECO:0000256" key="2">
    <source>
        <dbReference type="ARBA" id="ARBA00023043"/>
    </source>
</evidence>
<dbReference type="EMBL" id="JBFXLS010000026">
    <property type="protein sequence ID" value="KAL2827125.1"/>
    <property type="molecule type" value="Genomic_DNA"/>
</dbReference>
<evidence type="ECO:0000256" key="1">
    <source>
        <dbReference type="ARBA" id="ARBA00022737"/>
    </source>
</evidence>
<dbReference type="PROSITE" id="PS50088">
    <property type="entry name" value="ANK_REPEAT"/>
    <property type="match status" value="3"/>
</dbReference>
<dbReference type="SMART" id="SM00248">
    <property type="entry name" value="ANK"/>
    <property type="match status" value="5"/>
</dbReference>
<dbReference type="Proteomes" id="UP001610335">
    <property type="component" value="Unassembled WGS sequence"/>
</dbReference>
<protein>
    <submittedName>
        <fullName evidence="4">Ankyrin repeat-containing domain protein</fullName>
    </submittedName>
</protein>
<organism evidence="4 5">
    <name type="scientific">Aspergillus cavernicola</name>
    <dbReference type="NCBI Taxonomy" id="176166"/>
    <lineage>
        <taxon>Eukaryota</taxon>
        <taxon>Fungi</taxon>
        <taxon>Dikarya</taxon>
        <taxon>Ascomycota</taxon>
        <taxon>Pezizomycotina</taxon>
        <taxon>Eurotiomycetes</taxon>
        <taxon>Eurotiomycetidae</taxon>
        <taxon>Eurotiales</taxon>
        <taxon>Aspergillaceae</taxon>
        <taxon>Aspergillus</taxon>
        <taxon>Aspergillus subgen. Nidulantes</taxon>
    </lineage>
</organism>
<dbReference type="Gene3D" id="1.25.40.20">
    <property type="entry name" value="Ankyrin repeat-containing domain"/>
    <property type="match status" value="2"/>
</dbReference>
<feature type="repeat" description="ANK" evidence="3">
    <location>
        <begin position="208"/>
        <end position="240"/>
    </location>
</feature>
<keyword evidence="1" id="KW-0677">Repeat</keyword>